<accession>A0A0C2HIG6</accession>
<comment type="caution">
    <text evidence="2">The sequence shown here is derived from an EMBL/GenBank/DDBJ whole genome shotgun (WGS) entry which is preliminary data.</text>
</comment>
<sequence length="141" mass="15898">MAADSVYSYEAEYSLNDGGIEGFEENVSFVLDDIEEARGFGVEYDEGFSYISLTADEVTSIEVSELNKRMENLLNENGIYDYSHVNSRTLLDGNYSLKAIIIFIFLVAGLIAGLFHSGRNRRITTEKDVQYYLKQESLGSF</sequence>
<reference evidence="2 3" key="1">
    <citation type="submission" date="2015-01" db="EMBL/GenBank/DDBJ databases">
        <title>Genome sequences of high lactate-tolerant strain Salinicoccus roseus W12 with industrial interest.</title>
        <authorList>
            <person name="Wang H."/>
            <person name="Yu B."/>
        </authorList>
    </citation>
    <scope>NUCLEOTIDE SEQUENCE [LARGE SCALE GENOMIC DNA]</scope>
    <source>
        <strain evidence="2 3">W12</strain>
    </source>
</reference>
<evidence type="ECO:0000256" key="1">
    <source>
        <dbReference type="SAM" id="Phobius"/>
    </source>
</evidence>
<dbReference type="AlphaFoldDB" id="A0A0C2HIG6"/>
<evidence type="ECO:0000313" key="2">
    <source>
        <dbReference type="EMBL" id="KIH71449.1"/>
    </source>
</evidence>
<protein>
    <submittedName>
        <fullName evidence="2">Uncharacterized protein</fullName>
    </submittedName>
</protein>
<dbReference type="STRING" id="45670.SN16_01840"/>
<gene>
    <name evidence="2" type="ORF">SN16_01840</name>
</gene>
<organism evidence="2 3">
    <name type="scientific">Salinicoccus roseus</name>
    <dbReference type="NCBI Taxonomy" id="45670"/>
    <lineage>
        <taxon>Bacteria</taxon>
        <taxon>Bacillati</taxon>
        <taxon>Bacillota</taxon>
        <taxon>Bacilli</taxon>
        <taxon>Bacillales</taxon>
        <taxon>Staphylococcaceae</taxon>
        <taxon>Salinicoccus</taxon>
    </lineage>
</organism>
<proteinExistence type="predicted"/>
<keyword evidence="1" id="KW-1133">Transmembrane helix</keyword>
<dbReference type="EMBL" id="JXII01000002">
    <property type="protein sequence ID" value="KIH71449.1"/>
    <property type="molecule type" value="Genomic_DNA"/>
</dbReference>
<feature type="transmembrane region" description="Helical" evidence="1">
    <location>
        <begin position="95"/>
        <end position="115"/>
    </location>
</feature>
<dbReference type="Proteomes" id="UP000031546">
    <property type="component" value="Unassembled WGS sequence"/>
</dbReference>
<evidence type="ECO:0000313" key="3">
    <source>
        <dbReference type="Proteomes" id="UP000031546"/>
    </source>
</evidence>
<keyword evidence="1" id="KW-0812">Transmembrane</keyword>
<keyword evidence="1" id="KW-0472">Membrane</keyword>
<name>A0A0C2HIG6_9STAP</name>